<keyword evidence="9" id="KW-0233">DNA recombination</keyword>
<dbReference type="SUPFAM" id="SSF117018">
    <property type="entry name" value="ATP-dependent DNA ligase DNA-binding domain"/>
    <property type="match status" value="1"/>
</dbReference>
<dbReference type="OrthoDB" id="9767858at2"/>
<comment type="caution">
    <text evidence="14">The sequence shown here is derived from an EMBL/GenBank/DDBJ whole genome shotgun (WGS) entry which is preliminary data.</text>
</comment>
<accession>A0A4R1LYF2</accession>
<dbReference type="SUPFAM" id="SSF56091">
    <property type="entry name" value="DNA ligase/mRNA capping enzyme, catalytic domain"/>
    <property type="match status" value="1"/>
</dbReference>
<dbReference type="EMBL" id="SMGO01000002">
    <property type="protein sequence ID" value="TCK83594.1"/>
    <property type="molecule type" value="Genomic_DNA"/>
</dbReference>
<evidence type="ECO:0000313" key="15">
    <source>
        <dbReference type="Proteomes" id="UP000294616"/>
    </source>
</evidence>
<dbReference type="NCBIfam" id="TIGR04120">
    <property type="entry name" value="DNA_lig_bact"/>
    <property type="match status" value="1"/>
</dbReference>
<keyword evidence="7" id="KW-0227">DNA damage</keyword>
<dbReference type="AlphaFoldDB" id="A0A4R1LYF2"/>
<dbReference type="Gene3D" id="1.10.3260.10">
    <property type="entry name" value="DNA ligase, ATP-dependent, N-terminal domain"/>
    <property type="match status" value="1"/>
</dbReference>
<keyword evidence="8" id="KW-0067">ATP-binding</keyword>
<dbReference type="GO" id="GO:0005524">
    <property type="term" value="F:ATP binding"/>
    <property type="evidence" value="ECO:0007669"/>
    <property type="project" value="UniProtKB-KW"/>
</dbReference>
<dbReference type="RefSeq" id="WP_132224702.1">
    <property type="nucleotide sequence ID" value="NZ_SMGO01000002.1"/>
</dbReference>
<dbReference type="GO" id="GO:0006260">
    <property type="term" value="P:DNA replication"/>
    <property type="evidence" value="ECO:0007669"/>
    <property type="project" value="UniProtKB-KW"/>
</dbReference>
<evidence type="ECO:0000256" key="2">
    <source>
        <dbReference type="ARBA" id="ARBA00022598"/>
    </source>
</evidence>
<dbReference type="InterPro" id="IPR012309">
    <property type="entry name" value="DNA_ligase_ATP-dep_C"/>
</dbReference>
<dbReference type="InterPro" id="IPR026333">
    <property type="entry name" value="ATP_dep_DNA_lig_pp_1105_fam"/>
</dbReference>
<evidence type="ECO:0000256" key="12">
    <source>
        <dbReference type="ARBA" id="ARBA00034003"/>
    </source>
</evidence>
<reference evidence="14 15" key="1">
    <citation type="submission" date="2019-03" db="EMBL/GenBank/DDBJ databases">
        <title>Genomic Encyclopedia of Archaeal and Bacterial Type Strains, Phase II (KMG-II): from individual species to whole genera.</title>
        <authorList>
            <person name="Goeker M."/>
        </authorList>
    </citation>
    <scope>NUCLEOTIDE SEQUENCE [LARGE SCALE GENOMIC DNA]</scope>
    <source>
        <strain evidence="14 15">DSM 22554</strain>
    </source>
</reference>
<evidence type="ECO:0000256" key="3">
    <source>
        <dbReference type="ARBA" id="ARBA00022618"/>
    </source>
</evidence>
<keyword evidence="3" id="KW-0132">Cell division</keyword>
<dbReference type="GO" id="GO:0051301">
    <property type="term" value="P:cell division"/>
    <property type="evidence" value="ECO:0007669"/>
    <property type="project" value="UniProtKB-KW"/>
</dbReference>
<dbReference type="CDD" id="cd07897">
    <property type="entry name" value="Adenylation_DNA_ligase_Bac1"/>
    <property type="match status" value="1"/>
</dbReference>
<dbReference type="InterPro" id="IPR012310">
    <property type="entry name" value="DNA_ligase_ATP-dep_cent"/>
</dbReference>
<protein>
    <recommendedName>
        <fullName evidence="1">DNA ligase (ATP)</fullName>
        <ecNumber evidence="1">6.5.1.1</ecNumber>
    </recommendedName>
</protein>
<comment type="catalytic activity">
    <reaction evidence="12">
        <text>ATP + (deoxyribonucleotide)n-3'-hydroxyl + 5'-phospho-(deoxyribonucleotide)m = (deoxyribonucleotide)n+m + AMP + diphosphate.</text>
        <dbReference type="EC" id="6.5.1.1"/>
    </reaction>
</comment>
<evidence type="ECO:0000256" key="7">
    <source>
        <dbReference type="ARBA" id="ARBA00022763"/>
    </source>
</evidence>
<evidence type="ECO:0000313" key="14">
    <source>
        <dbReference type="EMBL" id="TCK83594.1"/>
    </source>
</evidence>
<evidence type="ECO:0000256" key="4">
    <source>
        <dbReference type="ARBA" id="ARBA00022705"/>
    </source>
</evidence>
<dbReference type="CDD" id="cd07972">
    <property type="entry name" value="OBF_DNA_ligase_Arch_LigB"/>
    <property type="match status" value="1"/>
</dbReference>
<dbReference type="Pfam" id="PF04679">
    <property type="entry name" value="DNA_ligase_A_C"/>
    <property type="match status" value="1"/>
</dbReference>
<organism evidence="14 15">
    <name type="scientific">Albibacterium bauzanense</name>
    <dbReference type="NCBI Taxonomy" id="653929"/>
    <lineage>
        <taxon>Bacteria</taxon>
        <taxon>Pseudomonadati</taxon>
        <taxon>Bacteroidota</taxon>
        <taxon>Sphingobacteriia</taxon>
        <taxon>Sphingobacteriales</taxon>
        <taxon>Sphingobacteriaceae</taxon>
        <taxon>Albibacterium</taxon>
    </lineage>
</organism>
<feature type="domain" description="ATP-dependent DNA ligase family profile" evidence="13">
    <location>
        <begin position="306"/>
        <end position="437"/>
    </location>
</feature>
<keyword evidence="4" id="KW-0235">DNA replication</keyword>
<keyword evidence="10" id="KW-0234">DNA repair</keyword>
<dbReference type="GO" id="GO:0003910">
    <property type="term" value="F:DNA ligase (ATP) activity"/>
    <property type="evidence" value="ECO:0007669"/>
    <property type="project" value="UniProtKB-EC"/>
</dbReference>
<keyword evidence="15" id="KW-1185">Reference proteome</keyword>
<dbReference type="Pfam" id="PF04675">
    <property type="entry name" value="DNA_ligase_A_N"/>
    <property type="match status" value="1"/>
</dbReference>
<keyword evidence="6" id="KW-0547">Nucleotide-binding</keyword>
<dbReference type="InterPro" id="IPR050191">
    <property type="entry name" value="ATP-dep_DNA_ligase"/>
</dbReference>
<evidence type="ECO:0000256" key="1">
    <source>
        <dbReference type="ARBA" id="ARBA00012727"/>
    </source>
</evidence>
<dbReference type="Pfam" id="PF01068">
    <property type="entry name" value="DNA_ligase_A_M"/>
    <property type="match status" value="1"/>
</dbReference>
<evidence type="ECO:0000256" key="8">
    <source>
        <dbReference type="ARBA" id="ARBA00022840"/>
    </source>
</evidence>
<dbReference type="NCBIfam" id="NF006701">
    <property type="entry name" value="PRK09247.1"/>
    <property type="match status" value="1"/>
</dbReference>
<dbReference type="SUPFAM" id="SSF50249">
    <property type="entry name" value="Nucleic acid-binding proteins"/>
    <property type="match status" value="1"/>
</dbReference>
<keyword evidence="2 14" id="KW-0436">Ligase</keyword>
<dbReference type="Gene3D" id="3.30.470.30">
    <property type="entry name" value="DNA ligase/mRNA capping enzyme"/>
    <property type="match status" value="1"/>
</dbReference>
<evidence type="ECO:0000256" key="11">
    <source>
        <dbReference type="ARBA" id="ARBA00023306"/>
    </source>
</evidence>
<evidence type="ECO:0000256" key="9">
    <source>
        <dbReference type="ARBA" id="ARBA00023172"/>
    </source>
</evidence>
<keyword evidence="11" id="KW-0131">Cell cycle</keyword>
<proteinExistence type="predicted"/>
<evidence type="ECO:0000256" key="10">
    <source>
        <dbReference type="ARBA" id="ARBA00023204"/>
    </source>
</evidence>
<dbReference type="InterPro" id="IPR036599">
    <property type="entry name" value="DNA_ligase_N_sf"/>
</dbReference>
<dbReference type="Gene3D" id="2.40.50.140">
    <property type="entry name" value="Nucleic acid-binding proteins"/>
    <property type="match status" value="1"/>
</dbReference>
<name>A0A4R1LYF2_9SPHI</name>
<keyword evidence="5" id="KW-0479">Metal-binding</keyword>
<dbReference type="GO" id="GO:0006281">
    <property type="term" value="P:DNA repair"/>
    <property type="evidence" value="ECO:0007669"/>
    <property type="project" value="UniProtKB-KW"/>
</dbReference>
<dbReference type="InterPro" id="IPR012308">
    <property type="entry name" value="DNA_ligase_ATP-dep_N"/>
</dbReference>
<dbReference type="GO" id="GO:0006310">
    <property type="term" value="P:DNA recombination"/>
    <property type="evidence" value="ECO:0007669"/>
    <property type="project" value="UniProtKB-KW"/>
</dbReference>
<dbReference type="PANTHER" id="PTHR45674">
    <property type="entry name" value="DNA LIGASE 1/3 FAMILY MEMBER"/>
    <property type="match status" value="1"/>
</dbReference>
<dbReference type="Proteomes" id="UP000294616">
    <property type="component" value="Unassembled WGS sequence"/>
</dbReference>
<dbReference type="PROSITE" id="PS50160">
    <property type="entry name" value="DNA_LIGASE_A3"/>
    <property type="match status" value="1"/>
</dbReference>
<evidence type="ECO:0000256" key="6">
    <source>
        <dbReference type="ARBA" id="ARBA00022741"/>
    </source>
</evidence>
<dbReference type="EC" id="6.5.1.1" evidence="1"/>
<sequence>MRYFTEIFQAIDASTKTNDKITALIEYFRKAEDLDKVWAIAILTGNKPKRPVKATDLRLWASEIADLPLWIIEESYYVVGDLAETLSHIVGNSDAVKQEEIPLHVVVTQLKDLFTASIEEKREFIQAFWRKGNKDENFVFNKLITGNFRIGLSKQSVIKALAIYLEREEKEIAHRLMGKWNPAKETMESLFSEDSLVSKDYLPYPFFLAYPLEEAPSAFLGNIDDWFLEKKYDGIRGQIIVRNSQVYVWSRGEELLTDKFPEFHILHMHLPDGTVIDGEIIPWKEGAPLPFGIMQTRIGRKNLSAKSLAEAPLVMVCYDLMEYEGVDIRHWPLSERRKKLLELINQEALQVLLIPSPLVELDTWEDVAHFRRNAREEFCEGLMIKRKSSPYETGRRRGNWWKWKTDPMTIDGVLIYAQSGSGRRANLLTDYTFAVWDGDLLVPFAKAYSGLTDKEILKLDKWVRRNTLEKFGPVRSVKAELVFEIAFEGINKSTRHKSGVALRFPRIARWREDKPAIEANTKEDLVAILNSIQQ</sequence>
<evidence type="ECO:0000256" key="5">
    <source>
        <dbReference type="ARBA" id="ARBA00022723"/>
    </source>
</evidence>
<dbReference type="InterPro" id="IPR012340">
    <property type="entry name" value="NA-bd_OB-fold"/>
</dbReference>
<evidence type="ECO:0000259" key="13">
    <source>
        <dbReference type="PROSITE" id="PS50160"/>
    </source>
</evidence>
<dbReference type="GO" id="GO:0046872">
    <property type="term" value="F:metal ion binding"/>
    <property type="evidence" value="ECO:0007669"/>
    <property type="project" value="UniProtKB-KW"/>
</dbReference>
<dbReference type="GO" id="GO:0003677">
    <property type="term" value="F:DNA binding"/>
    <property type="evidence" value="ECO:0007669"/>
    <property type="project" value="InterPro"/>
</dbReference>
<dbReference type="PANTHER" id="PTHR45674:SF13">
    <property type="entry name" value="DNA LIGASE-RELATED"/>
    <property type="match status" value="1"/>
</dbReference>
<gene>
    <name evidence="14" type="ORF">C8N28_2196</name>
</gene>